<evidence type="ECO:0000256" key="2">
    <source>
        <dbReference type="ARBA" id="ARBA00022692"/>
    </source>
</evidence>
<dbReference type="OMA" id="METRCPI"/>
<evidence type="ECO:0000256" key="6">
    <source>
        <dbReference type="SAM" id="Phobius"/>
    </source>
</evidence>
<name>A0A0K9NWQ7_ZOSMR</name>
<feature type="region of interest" description="Disordered" evidence="5">
    <location>
        <begin position="11"/>
        <end position="31"/>
    </location>
</feature>
<dbReference type="GO" id="GO:0098542">
    <property type="term" value="P:defense response to other organism"/>
    <property type="evidence" value="ECO:0007669"/>
    <property type="project" value="InterPro"/>
</dbReference>
<dbReference type="PANTHER" id="PTHR31415:SF3">
    <property type="entry name" value="LATE EMBRYOGENESIS ABUNDANT (LEA) HYDROXYPROLINE-RICH GLYCOPROTEIN FAMILY"/>
    <property type="match status" value="1"/>
</dbReference>
<organism evidence="8 9">
    <name type="scientific">Zostera marina</name>
    <name type="common">Eelgrass</name>
    <dbReference type="NCBI Taxonomy" id="29655"/>
    <lineage>
        <taxon>Eukaryota</taxon>
        <taxon>Viridiplantae</taxon>
        <taxon>Streptophyta</taxon>
        <taxon>Embryophyta</taxon>
        <taxon>Tracheophyta</taxon>
        <taxon>Spermatophyta</taxon>
        <taxon>Magnoliopsida</taxon>
        <taxon>Liliopsida</taxon>
        <taxon>Zosteraceae</taxon>
        <taxon>Zostera</taxon>
    </lineage>
</organism>
<feature type="compositionally biased region" description="Low complexity" evidence="5">
    <location>
        <begin position="11"/>
        <end position="22"/>
    </location>
</feature>
<evidence type="ECO:0000313" key="9">
    <source>
        <dbReference type="Proteomes" id="UP000036987"/>
    </source>
</evidence>
<keyword evidence="9" id="KW-1185">Reference proteome</keyword>
<evidence type="ECO:0000256" key="4">
    <source>
        <dbReference type="ARBA" id="ARBA00023136"/>
    </source>
</evidence>
<keyword evidence="3 6" id="KW-1133">Transmembrane helix</keyword>
<dbReference type="GO" id="GO:0009506">
    <property type="term" value="C:plasmodesma"/>
    <property type="evidence" value="ECO:0000318"/>
    <property type="project" value="GO_Central"/>
</dbReference>
<dbReference type="Pfam" id="PF03168">
    <property type="entry name" value="LEA_2"/>
    <property type="match status" value="1"/>
</dbReference>
<evidence type="ECO:0000256" key="3">
    <source>
        <dbReference type="ARBA" id="ARBA00022989"/>
    </source>
</evidence>
<evidence type="ECO:0000313" key="8">
    <source>
        <dbReference type="EMBL" id="KMZ61196.1"/>
    </source>
</evidence>
<evidence type="ECO:0000256" key="5">
    <source>
        <dbReference type="SAM" id="MobiDB-lite"/>
    </source>
</evidence>
<reference evidence="9" key="1">
    <citation type="journal article" date="2016" name="Nature">
        <title>The genome of the seagrass Zostera marina reveals angiosperm adaptation to the sea.</title>
        <authorList>
            <person name="Olsen J.L."/>
            <person name="Rouze P."/>
            <person name="Verhelst B."/>
            <person name="Lin Y.-C."/>
            <person name="Bayer T."/>
            <person name="Collen J."/>
            <person name="Dattolo E."/>
            <person name="De Paoli E."/>
            <person name="Dittami S."/>
            <person name="Maumus F."/>
            <person name="Michel G."/>
            <person name="Kersting A."/>
            <person name="Lauritano C."/>
            <person name="Lohaus R."/>
            <person name="Toepel M."/>
            <person name="Tonon T."/>
            <person name="Vanneste K."/>
            <person name="Amirebrahimi M."/>
            <person name="Brakel J."/>
            <person name="Bostroem C."/>
            <person name="Chovatia M."/>
            <person name="Grimwood J."/>
            <person name="Jenkins J.W."/>
            <person name="Jueterbock A."/>
            <person name="Mraz A."/>
            <person name="Stam W.T."/>
            <person name="Tice H."/>
            <person name="Bornberg-Bauer E."/>
            <person name="Green P.J."/>
            <person name="Pearson G.A."/>
            <person name="Procaccini G."/>
            <person name="Duarte C.M."/>
            <person name="Schmutz J."/>
            <person name="Reusch T.B.H."/>
            <person name="Van de Peer Y."/>
        </authorList>
    </citation>
    <scope>NUCLEOTIDE SEQUENCE [LARGE SCALE GENOMIC DNA]</scope>
    <source>
        <strain evidence="9">cv. Finnish</strain>
    </source>
</reference>
<keyword evidence="4 6" id="KW-0472">Membrane</keyword>
<comment type="subcellular location">
    <subcellularLocation>
        <location evidence="1">Membrane</location>
        <topology evidence="1">Single-pass membrane protein</topology>
    </subcellularLocation>
</comment>
<dbReference type="InterPro" id="IPR044839">
    <property type="entry name" value="NDR1-like"/>
</dbReference>
<sequence>MPYPWKQPLYTQPQTPSQLPLSTPQPPSRSRTRAYAHRVQESLTTRTAKVICSIFLSLLFTLGLIFFIVWLSLRPHRPRFHVVSFSYPGVADNSSDITFVVSDRNPNGDIGIYYDTTMEGSVYYEDKKIGMRQLHFPFYQPPKNTTMIRGVFVESKLAINDGLGNKLANDASNGRVMFRLELAVVIRFRVTTWDSHHHKLHVNCDVVTARDGNILPESMETRCPIYFS</sequence>
<dbReference type="AlphaFoldDB" id="A0A0K9NWQ7"/>
<dbReference type="OrthoDB" id="779224at2759"/>
<dbReference type="InterPro" id="IPR004864">
    <property type="entry name" value="LEA_2"/>
</dbReference>
<feature type="domain" description="Late embryogenesis abundant protein LEA-2 subgroup" evidence="7">
    <location>
        <begin position="104"/>
        <end position="204"/>
    </location>
</feature>
<dbReference type="PANTHER" id="PTHR31415">
    <property type="entry name" value="OS05G0367900 PROTEIN"/>
    <property type="match status" value="1"/>
</dbReference>
<dbReference type="EMBL" id="LFYR01001527">
    <property type="protein sequence ID" value="KMZ61196.1"/>
    <property type="molecule type" value="Genomic_DNA"/>
</dbReference>
<feature type="transmembrane region" description="Helical" evidence="6">
    <location>
        <begin position="48"/>
        <end position="71"/>
    </location>
</feature>
<evidence type="ECO:0000256" key="1">
    <source>
        <dbReference type="ARBA" id="ARBA00004167"/>
    </source>
</evidence>
<gene>
    <name evidence="8" type="ORF">ZOSMA_548G00050</name>
</gene>
<keyword evidence="2 6" id="KW-0812">Transmembrane</keyword>
<dbReference type="GO" id="GO:0005886">
    <property type="term" value="C:plasma membrane"/>
    <property type="evidence" value="ECO:0000318"/>
    <property type="project" value="GO_Central"/>
</dbReference>
<protein>
    <submittedName>
        <fullName evidence="8">Harpin-induced like protein 31</fullName>
    </submittedName>
</protein>
<accession>A0A0K9NWQ7</accession>
<comment type="caution">
    <text evidence="8">The sequence shown here is derived from an EMBL/GenBank/DDBJ whole genome shotgun (WGS) entry which is preliminary data.</text>
</comment>
<dbReference type="Proteomes" id="UP000036987">
    <property type="component" value="Unassembled WGS sequence"/>
</dbReference>
<evidence type="ECO:0000259" key="7">
    <source>
        <dbReference type="Pfam" id="PF03168"/>
    </source>
</evidence>
<proteinExistence type="predicted"/>